<dbReference type="AlphaFoldDB" id="A0A2Z6G9K5"/>
<keyword evidence="2" id="KW-1185">Reference proteome</keyword>
<dbReference type="OrthoDB" id="8558513at2"/>
<dbReference type="InterPro" id="IPR046708">
    <property type="entry name" value="DUF6781"/>
</dbReference>
<reference evidence="1 2" key="1">
    <citation type="submission" date="2018-06" db="EMBL/GenBank/DDBJ databases">
        <title>OYT1 Genome Sequencing.</title>
        <authorList>
            <person name="Kato S."/>
            <person name="Itoh T."/>
            <person name="Ohkuma M."/>
        </authorList>
    </citation>
    <scope>NUCLEOTIDE SEQUENCE [LARGE SCALE GENOMIC DNA]</scope>
    <source>
        <strain evidence="1 2">OYT1</strain>
    </source>
</reference>
<protein>
    <submittedName>
        <fullName evidence="1">Uncharacterized protein</fullName>
    </submittedName>
</protein>
<proteinExistence type="predicted"/>
<sequence>MSELTNEIITRVATETVAEATDIRSRVRDLTLSAIKQRHLEAVGVREVVKALTAGVNFGLEKRAQDSKEAMSEAFAGLDDALQKSAEATHLALRQLSDHGKEFSDVELTIAIENLKQTEREFLTTISEVAGAASERVKADWHELVTHAARAGTDTGRQVADTVSEFSQRIGSVAQDTKVIGGGAVRQLSSRFVQVASGILAGITEAIKETNSK</sequence>
<dbReference type="Pfam" id="PF20572">
    <property type="entry name" value="DUF6781"/>
    <property type="match status" value="1"/>
</dbReference>
<dbReference type="EMBL" id="AP018738">
    <property type="protein sequence ID" value="BBE50167.1"/>
    <property type="molecule type" value="Genomic_DNA"/>
</dbReference>
<organism evidence="1 2">
    <name type="scientific">Ferriphaselus amnicola</name>
    <dbReference type="NCBI Taxonomy" id="1188319"/>
    <lineage>
        <taxon>Bacteria</taxon>
        <taxon>Pseudomonadati</taxon>
        <taxon>Pseudomonadota</taxon>
        <taxon>Betaproteobacteria</taxon>
        <taxon>Nitrosomonadales</taxon>
        <taxon>Gallionellaceae</taxon>
        <taxon>Ferriphaselus</taxon>
    </lineage>
</organism>
<accession>A0A2Z6G9K5</accession>
<dbReference type="STRING" id="1188319.OYT1_00152"/>
<evidence type="ECO:0000313" key="1">
    <source>
        <dbReference type="EMBL" id="BBE50167.1"/>
    </source>
</evidence>
<gene>
    <name evidence="1" type="ORF">OYT1_ch0600</name>
</gene>
<dbReference type="Proteomes" id="UP000033070">
    <property type="component" value="Chromosome"/>
</dbReference>
<name>A0A2Z6G9K5_9PROT</name>
<evidence type="ECO:0000313" key="2">
    <source>
        <dbReference type="Proteomes" id="UP000033070"/>
    </source>
</evidence>
<dbReference type="RefSeq" id="WP_062625420.1">
    <property type="nucleotide sequence ID" value="NZ_AP018738.1"/>
</dbReference>
<dbReference type="KEGG" id="fam:OYT1_ch0600"/>